<name>A0A7Y9DWS6_9PSEU</name>
<dbReference type="SUPFAM" id="SSF50969">
    <property type="entry name" value="YVTN repeat-like/Quinoprotein amine dehydrogenase"/>
    <property type="match status" value="1"/>
</dbReference>
<dbReference type="Pfam" id="PF10647">
    <property type="entry name" value="Gmad1"/>
    <property type="match status" value="1"/>
</dbReference>
<feature type="domain" description="GerMN" evidence="1">
    <location>
        <begin position="218"/>
        <end position="309"/>
    </location>
</feature>
<dbReference type="InterPro" id="IPR019606">
    <property type="entry name" value="GerMN"/>
</dbReference>
<dbReference type="SMART" id="SM00909">
    <property type="entry name" value="Germane"/>
    <property type="match status" value="1"/>
</dbReference>
<evidence type="ECO:0000259" key="1">
    <source>
        <dbReference type="SMART" id="SM00909"/>
    </source>
</evidence>
<dbReference type="Pfam" id="PF25976">
    <property type="entry name" value="LpqB_N"/>
    <property type="match status" value="1"/>
</dbReference>
<reference evidence="2 3" key="1">
    <citation type="submission" date="2020-07" db="EMBL/GenBank/DDBJ databases">
        <title>Sequencing the genomes of 1000 actinobacteria strains.</title>
        <authorList>
            <person name="Klenk H.-P."/>
        </authorList>
    </citation>
    <scope>NUCLEOTIDE SEQUENCE [LARGE SCALE GENOMIC DNA]</scope>
    <source>
        <strain evidence="2 3">DSM 45772</strain>
    </source>
</reference>
<dbReference type="EMBL" id="JACCBN010000001">
    <property type="protein sequence ID" value="NYD36972.1"/>
    <property type="molecule type" value="Genomic_DNA"/>
</dbReference>
<dbReference type="InterPro" id="IPR059026">
    <property type="entry name" value="LpqB_N"/>
</dbReference>
<gene>
    <name evidence="2" type="ORF">BJ983_003074</name>
</gene>
<dbReference type="Gene3D" id="2.120.10.30">
    <property type="entry name" value="TolB, C-terminal domain"/>
    <property type="match status" value="1"/>
</dbReference>
<protein>
    <recommendedName>
        <fullName evidence="1">GerMN domain-containing protein</fullName>
    </recommendedName>
</protein>
<evidence type="ECO:0000313" key="2">
    <source>
        <dbReference type="EMBL" id="NYD36972.1"/>
    </source>
</evidence>
<dbReference type="InterPro" id="IPR018910">
    <property type="entry name" value="LpqB_C"/>
</dbReference>
<sequence>MTGGSRRRSPSRRSARPARAVLAAVLGLVALLPAGCATVPGSSDVTVLRRVGDPAEPSAPPGPARGAGPLEIVRGWILASGSTAERHSAARAFLSPATAGSWDDGASPTVVSDRVDTTFVAGSGQSPDASVRVRADKLGVLRPDGAFVADPGTVDVTVRLTQDNGVWRIADLPPGTIVRRTDLRANTRPVRIWFQAAVGGAPVAETRYLATSPARSVASRVLDELLSGPSEDLRGAALSALPAGAMLRSAVGTSADGVTTVDLTRIGPVDALDEARRTEIAQQIVLTLAGVGIDRVAPSVDGEPLVEGRTELGVGDVLAALPPVVRERPDLPSGNTASTAATPPALVVTGGRVLTVPDPSTATTNGPDLVTGVDDARSASLSPDGRDVAVVGNGLDGMRLWVGRTGAAATPSPVAGRVVSRPSWTPDGTEVWTVVDGTPVRAVRGAGGALTPVALDTAPLAGYGPPSTLRLSPDGTKVALVSGGRVLIATVIRDTGGGARLGPVRVLRPGPVGEALAGVLDVTWSQTDRLVAVGTALGRPVQVASVDGLELDSPTTTNLTPPVTAVAAAPERPTLVVDQGGLWSLPASGGDVWSSVPGGSNSSVPAYPG</sequence>
<comment type="caution">
    <text evidence="2">The sequence shown here is derived from an EMBL/GenBank/DDBJ whole genome shotgun (WGS) entry which is preliminary data.</text>
</comment>
<dbReference type="InterPro" id="IPR011042">
    <property type="entry name" value="6-blade_b-propeller_TolB-like"/>
</dbReference>
<dbReference type="AlphaFoldDB" id="A0A7Y9DWS6"/>
<proteinExistence type="predicted"/>
<keyword evidence="3" id="KW-1185">Reference proteome</keyword>
<dbReference type="InterPro" id="IPR011044">
    <property type="entry name" value="Quino_amine_DH_bsu"/>
</dbReference>
<dbReference type="RefSeq" id="WP_179794574.1">
    <property type="nucleotide sequence ID" value="NZ_BAABHP010000021.1"/>
</dbReference>
<organism evidence="2 3">
    <name type="scientific">Actinomycetospora corticicola</name>
    <dbReference type="NCBI Taxonomy" id="663602"/>
    <lineage>
        <taxon>Bacteria</taxon>
        <taxon>Bacillati</taxon>
        <taxon>Actinomycetota</taxon>
        <taxon>Actinomycetes</taxon>
        <taxon>Pseudonocardiales</taxon>
        <taxon>Pseudonocardiaceae</taxon>
        <taxon>Actinomycetospora</taxon>
    </lineage>
</organism>
<accession>A0A7Y9DWS6</accession>
<dbReference type="Proteomes" id="UP000535890">
    <property type="component" value="Unassembled WGS sequence"/>
</dbReference>
<dbReference type="Pfam" id="PF10646">
    <property type="entry name" value="Germane"/>
    <property type="match status" value="1"/>
</dbReference>
<evidence type="ECO:0000313" key="3">
    <source>
        <dbReference type="Proteomes" id="UP000535890"/>
    </source>
</evidence>